<dbReference type="EMBL" id="WLCG01000007">
    <property type="protein sequence ID" value="MTB64465.1"/>
    <property type="molecule type" value="Genomic_DNA"/>
</dbReference>
<evidence type="ECO:0000313" key="3">
    <source>
        <dbReference type="Proteomes" id="UP000435060"/>
    </source>
</evidence>
<dbReference type="EMBL" id="WUBJ01000006">
    <property type="protein sequence ID" value="MWV56452.1"/>
    <property type="molecule type" value="Genomic_DNA"/>
</dbReference>
<reference evidence="2 4" key="1">
    <citation type="submission" date="2019-10" db="EMBL/GenBank/DDBJ databases">
        <title>Streptococcis sp, isolated from the respiratory tract of Marmot.</title>
        <authorList>
            <person name="Zhang G."/>
        </authorList>
    </citation>
    <scope>NUCLEOTIDE SEQUENCE [LARGE SCALE GENOMIC DNA]</scope>
    <source>
        <strain evidence="2">Zg-70</strain>
        <strain evidence="4">zg-70</strain>
    </source>
</reference>
<dbReference type="Proteomes" id="UP000435060">
    <property type="component" value="Unassembled WGS sequence"/>
</dbReference>
<evidence type="ECO:0000313" key="1">
    <source>
        <dbReference type="EMBL" id="MTB64465.1"/>
    </source>
</evidence>
<name>A0A6I4RTW0_9STRE</name>
<proteinExistence type="predicted"/>
<sequence>MKQWIVKVIVLPLVGMLTYHFVGRQFEGGFPWEVSASCLYIQSDELAVQETHETTKGG</sequence>
<evidence type="ECO:0000313" key="4">
    <source>
        <dbReference type="Proteomes" id="UP000435423"/>
    </source>
</evidence>
<protein>
    <submittedName>
        <fullName evidence="2">Uncharacterized protein</fullName>
    </submittedName>
</protein>
<dbReference type="AlphaFoldDB" id="A0A6I4RTW0"/>
<accession>A0A6I4RTW0</accession>
<gene>
    <name evidence="1" type="ORF">GGG87_05610</name>
    <name evidence="2" type="ORF">GGH11_05645</name>
</gene>
<dbReference type="Proteomes" id="UP000435423">
    <property type="component" value="Unassembled WGS sequence"/>
</dbReference>
<dbReference type="RefSeq" id="WP_154608505.1">
    <property type="nucleotide sequence ID" value="NZ_CP072115.1"/>
</dbReference>
<organism evidence="2 4">
    <name type="scientific">Streptococcus zhangguiae</name>
    <dbReference type="NCBI Taxonomy" id="2664091"/>
    <lineage>
        <taxon>Bacteria</taxon>
        <taxon>Bacillati</taxon>
        <taxon>Bacillota</taxon>
        <taxon>Bacilli</taxon>
        <taxon>Lactobacillales</taxon>
        <taxon>Streptococcaceae</taxon>
        <taxon>Streptococcus</taxon>
    </lineage>
</organism>
<reference evidence="1 3" key="2">
    <citation type="submission" date="2019-11" db="EMBL/GenBank/DDBJ databases">
        <title>Streptococcis sp. isolated from the respiratory tract of Marmot.</title>
        <authorList>
            <person name="Zhang G."/>
        </authorList>
    </citation>
    <scope>NUCLEOTIDE SEQUENCE [LARGE SCALE GENOMIC DNA]</scope>
    <source>
        <strain evidence="1">Zg-86</strain>
        <strain evidence="3">zg-86</strain>
    </source>
</reference>
<comment type="caution">
    <text evidence="2">The sequence shown here is derived from an EMBL/GenBank/DDBJ whole genome shotgun (WGS) entry which is preliminary data.</text>
</comment>
<evidence type="ECO:0000313" key="2">
    <source>
        <dbReference type="EMBL" id="MWV56452.1"/>
    </source>
</evidence>
<keyword evidence="3" id="KW-1185">Reference proteome</keyword>